<dbReference type="OrthoDB" id="10489707at2759"/>
<gene>
    <name evidence="1" type="ORF">PGLA1383_LOCUS39648</name>
</gene>
<name>A0A813GB34_POLGL</name>
<comment type="caution">
    <text evidence="1">The sequence shown here is derived from an EMBL/GenBank/DDBJ whole genome shotgun (WGS) entry which is preliminary data.</text>
</comment>
<dbReference type="AlphaFoldDB" id="A0A813GB34"/>
<protein>
    <submittedName>
        <fullName evidence="1">Uncharacterized protein</fullName>
    </submittedName>
</protein>
<dbReference type="Proteomes" id="UP000654075">
    <property type="component" value="Unassembled WGS sequence"/>
</dbReference>
<sequence length="415" mass="45799">DFDAEGAALGPRSTGETTKSSRPIFNLIYSTNWVCTKQQEDPSLPWELQVAAKRMNDKMPLCCELTNLYFCELLAKAARAKGFRVVRWPVKGRSKWLAVGEAARSGRMKAGAAAVLMHSWGQSGYEKECVPAWDFYPVLDKVKARQMLLYPSATLDRLHSEKRYDSALMPPTQFLTLIKRPGSSTGWRVKGHGFKAVSQVATEALASLREKAIAEGLPFDNVMVKQGLSWGGEAVTRLKPSAVPDFIERKILPKIPAKARSLTILLQAKLELVSELRWMVLNGELRGRGWKTLKLARPGATCVKAGYLGEKQSQVALAKAGLAPDAESRRKLEESLRGKVEQVVAEAVADSNGEVPQWLRVDLLMDKSGRAWLGERESWGADLIENSENPMGRMSPNKTEVARAIVARAADALMP</sequence>
<organism evidence="1 2">
    <name type="scientific">Polarella glacialis</name>
    <name type="common">Dinoflagellate</name>
    <dbReference type="NCBI Taxonomy" id="89957"/>
    <lineage>
        <taxon>Eukaryota</taxon>
        <taxon>Sar</taxon>
        <taxon>Alveolata</taxon>
        <taxon>Dinophyceae</taxon>
        <taxon>Suessiales</taxon>
        <taxon>Suessiaceae</taxon>
        <taxon>Polarella</taxon>
    </lineage>
</organism>
<feature type="non-terminal residue" evidence="1">
    <location>
        <position position="1"/>
    </location>
</feature>
<keyword evidence="2" id="KW-1185">Reference proteome</keyword>
<accession>A0A813GB34</accession>
<proteinExistence type="predicted"/>
<dbReference type="EMBL" id="CAJNNV010027903">
    <property type="protein sequence ID" value="CAE8622149.1"/>
    <property type="molecule type" value="Genomic_DNA"/>
</dbReference>
<evidence type="ECO:0000313" key="1">
    <source>
        <dbReference type="EMBL" id="CAE8622149.1"/>
    </source>
</evidence>
<reference evidence="1" key="1">
    <citation type="submission" date="2021-02" db="EMBL/GenBank/DDBJ databases">
        <authorList>
            <person name="Dougan E. K."/>
            <person name="Rhodes N."/>
            <person name="Thang M."/>
            <person name="Chan C."/>
        </authorList>
    </citation>
    <scope>NUCLEOTIDE SEQUENCE</scope>
</reference>
<evidence type="ECO:0000313" key="2">
    <source>
        <dbReference type="Proteomes" id="UP000654075"/>
    </source>
</evidence>